<dbReference type="PANTHER" id="PTHR45793:SF5">
    <property type="entry name" value="HOMEOTIC PROTEIN OCELLILESS"/>
    <property type="match status" value="1"/>
</dbReference>
<dbReference type="AlphaFoldDB" id="A0A5C3MJK5"/>
<dbReference type="PANTHER" id="PTHR45793">
    <property type="entry name" value="HOMEOBOX PROTEIN"/>
    <property type="match status" value="1"/>
</dbReference>
<evidence type="ECO:0000256" key="8">
    <source>
        <dbReference type="SAM" id="MobiDB-lite"/>
    </source>
</evidence>
<dbReference type="Proteomes" id="UP000308652">
    <property type="component" value="Unassembled WGS sequence"/>
</dbReference>
<dbReference type="STRING" id="68775.A0A5C3MJK5"/>
<protein>
    <recommendedName>
        <fullName evidence="9">Homeobox domain-containing protein</fullName>
    </recommendedName>
</protein>
<dbReference type="SMART" id="SM00389">
    <property type="entry name" value="HOX"/>
    <property type="match status" value="1"/>
</dbReference>
<evidence type="ECO:0000256" key="7">
    <source>
        <dbReference type="RuleBase" id="RU000682"/>
    </source>
</evidence>
<feature type="region of interest" description="Disordered" evidence="8">
    <location>
        <begin position="129"/>
        <end position="216"/>
    </location>
</feature>
<keyword evidence="4 6" id="KW-0371">Homeobox</keyword>
<name>A0A5C3MJK5_9AGAR</name>
<dbReference type="GO" id="GO:0000981">
    <property type="term" value="F:DNA-binding transcription factor activity, RNA polymerase II-specific"/>
    <property type="evidence" value="ECO:0007669"/>
    <property type="project" value="InterPro"/>
</dbReference>
<evidence type="ECO:0000259" key="9">
    <source>
        <dbReference type="PROSITE" id="PS50071"/>
    </source>
</evidence>
<evidence type="ECO:0000313" key="11">
    <source>
        <dbReference type="Proteomes" id="UP000308652"/>
    </source>
</evidence>
<dbReference type="Gene3D" id="1.10.10.60">
    <property type="entry name" value="Homeodomain-like"/>
    <property type="match status" value="1"/>
</dbReference>
<keyword evidence="3 6" id="KW-0238">DNA-binding</keyword>
<dbReference type="InterPro" id="IPR017970">
    <property type="entry name" value="Homeobox_CS"/>
</dbReference>
<sequence length="738" mass="80552">MLSRPSLPDLYSDHSVPDHHLHNPAPYPIPRPLMGFNNPFPPALDPVDFRAFYPYTPNEVKHRKRTTSSQLKILEDIFKRDTKPNAHLRNELAGQLAMTPRGVQVWFQNRRAKEKSKVLKVKGALKDKSDNAKEEESLSPLSLKEDSLAPESPSEVGQGPTEHDAPDQSDASTQVSSPAIPSPPQLHVITDASDAAWQNSPVDPPPDSASLPIPPHTFPQNNDLYSQRRGSLPANAFLQPNQGSDISPLVDCFDPLARRRSVDASLQRLANNPYAYLARAKNGALFGPSYGVAPTGRYNHHHHHQQLSRMSRPHLPHHTSMPQNLAMRRSSMDSRAFHRFSPRTALSPSPSPLSPYHAIRASLPDQQLYAVTSRSIASPIPGPLPSPHFSFGDASTPSLTSPSSGDSERNSPDSLRSFTFRNDDHDEDDRTSAASYDPYSRFNSITSIATSESSVNSAYYSEIGASEHDYNADFGRRDSCASNGPFVGMMSGLDMNGHQTLTEPMPSTIGYPPHDEYGLSRSNAIQVVDRNEPSHDSAASFPSPASTISPGGGSPHVLDASQQSSSVPISHSSELAFALQSKTDQAQTNAQEPPHMTYVQSQSQQHSHSGGAMVAAAVVVPQASGSEVPNQEVYYYEQHQQQLEPQMALGNGPNISAEYGEQYSAMETNIITVQGQYAPSYTPLTSESYALGAAPDMGMNHHQMEYGQPPVTDMYTYQQGSGSLDNAVQNVKTFISYT</sequence>
<feature type="compositionally biased region" description="Polar residues" evidence="8">
    <location>
        <begin position="169"/>
        <end position="179"/>
    </location>
</feature>
<dbReference type="EMBL" id="ML213590">
    <property type="protein sequence ID" value="TFK44855.1"/>
    <property type="molecule type" value="Genomic_DNA"/>
</dbReference>
<keyword evidence="5 6" id="KW-0539">Nucleus</keyword>
<feature type="region of interest" description="Disordered" evidence="8">
    <location>
        <begin position="530"/>
        <end position="569"/>
    </location>
</feature>
<evidence type="ECO:0000256" key="1">
    <source>
        <dbReference type="ARBA" id="ARBA00004123"/>
    </source>
</evidence>
<dbReference type="SUPFAM" id="SSF46689">
    <property type="entry name" value="Homeodomain-like"/>
    <property type="match status" value="1"/>
</dbReference>
<dbReference type="GO" id="GO:0005634">
    <property type="term" value="C:nucleus"/>
    <property type="evidence" value="ECO:0007669"/>
    <property type="project" value="UniProtKB-SubCell"/>
</dbReference>
<feature type="compositionally biased region" description="Pro residues" evidence="8">
    <location>
        <begin position="202"/>
        <end position="216"/>
    </location>
</feature>
<evidence type="ECO:0000313" key="10">
    <source>
        <dbReference type="EMBL" id="TFK44855.1"/>
    </source>
</evidence>
<evidence type="ECO:0000256" key="4">
    <source>
        <dbReference type="ARBA" id="ARBA00023155"/>
    </source>
</evidence>
<dbReference type="OrthoDB" id="6159439at2759"/>
<accession>A0A5C3MJK5</accession>
<organism evidence="10 11">
    <name type="scientific">Crucibulum laeve</name>
    <dbReference type="NCBI Taxonomy" id="68775"/>
    <lineage>
        <taxon>Eukaryota</taxon>
        <taxon>Fungi</taxon>
        <taxon>Dikarya</taxon>
        <taxon>Basidiomycota</taxon>
        <taxon>Agaricomycotina</taxon>
        <taxon>Agaricomycetes</taxon>
        <taxon>Agaricomycetidae</taxon>
        <taxon>Agaricales</taxon>
        <taxon>Agaricineae</taxon>
        <taxon>Nidulariaceae</taxon>
        <taxon>Crucibulum</taxon>
    </lineage>
</organism>
<dbReference type="CDD" id="cd00086">
    <property type="entry name" value="homeodomain"/>
    <property type="match status" value="1"/>
</dbReference>
<proteinExistence type="predicted"/>
<dbReference type="GO" id="GO:0000978">
    <property type="term" value="F:RNA polymerase II cis-regulatory region sequence-specific DNA binding"/>
    <property type="evidence" value="ECO:0007669"/>
    <property type="project" value="TreeGrafter"/>
</dbReference>
<feature type="compositionally biased region" description="Basic and acidic residues" evidence="8">
    <location>
        <begin position="421"/>
        <end position="431"/>
    </location>
</feature>
<feature type="domain" description="Homeobox" evidence="9">
    <location>
        <begin position="57"/>
        <end position="117"/>
    </location>
</feature>
<keyword evidence="11" id="KW-1185">Reference proteome</keyword>
<feature type="region of interest" description="Disordered" evidence="8">
    <location>
        <begin position="380"/>
        <end position="437"/>
    </location>
</feature>
<feature type="compositionally biased region" description="Polar residues" evidence="8">
    <location>
        <begin position="393"/>
        <end position="405"/>
    </location>
</feature>
<comment type="subcellular location">
    <subcellularLocation>
        <location evidence="1 6 7">Nucleus</location>
    </subcellularLocation>
</comment>
<evidence type="ECO:0000256" key="3">
    <source>
        <dbReference type="ARBA" id="ARBA00023125"/>
    </source>
</evidence>
<keyword evidence="2" id="KW-0217">Developmental protein</keyword>
<dbReference type="PROSITE" id="PS50071">
    <property type="entry name" value="HOMEOBOX_2"/>
    <property type="match status" value="1"/>
</dbReference>
<gene>
    <name evidence="10" type="ORF">BDQ12DRAFT_717998</name>
</gene>
<dbReference type="InterPro" id="IPR001356">
    <property type="entry name" value="HD"/>
</dbReference>
<dbReference type="InterPro" id="IPR009057">
    <property type="entry name" value="Homeodomain-like_sf"/>
</dbReference>
<evidence type="ECO:0000256" key="5">
    <source>
        <dbReference type="ARBA" id="ARBA00023242"/>
    </source>
</evidence>
<reference evidence="10 11" key="1">
    <citation type="journal article" date="2019" name="Nat. Ecol. Evol.">
        <title>Megaphylogeny resolves global patterns of mushroom evolution.</title>
        <authorList>
            <person name="Varga T."/>
            <person name="Krizsan K."/>
            <person name="Foldi C."/>
            <person name="Dima B."/>
            <person name="Sanchez-Garcia M."/>
            <person name="Sanchez-Ramirez S."/>
            <person name="Szollosi G.J."/>
            <person name="Szarkandi J.G."/>
            <person name="Papp V."/>
            <person name="Albert L."/>
            <person name="Andreopoulos W."/>
            <person name="Angelini C."/>
            <person name="Antonin V."/>
            <person name="Barry K.W."/>
            <person name="Bougher N.L."/>
            <person name="Buchanan P."/>
            <person name="Buyck B."/>
            <person name="Bense V."/>
            <person name="Catcheside P."/>
            <person name="Chovatia M."/>
            <person name="Cooper J."/>
            <person name="Damon W."/>
            <person name="Desjardin D."/>
            <person name="Finy P."/>
            <person name="Geml J."/>
            <person name="Haridas S."/>
            <person name="Hughes K."/>
            <person name="Justo A."/>
            <person name="Karasinski D."/>
            <person name="Kautmanova I."/>
            <person name="Kiss B."/>
            <person name="Kocsube S."/>
            <person name="Kotiranta H."/>
            <person name="LaButti K.M."/>
            <person name="Lechner B.E."/>
            <person name="Liimatainen K."/>
            <person name="Lipzen A."/>
            <person name="Lukacs Z."/>
            <person name="Mihaltcheva S."/>
            <person name="Morgado L.N."/>
            <person name="Niskanen T."/>
            <person name="Noordeloos M.E."/>
            <person name="Ohm R.A."/>
            <person name="Ortiz-Santana B."/>
            <person name="Ovrebo C."/>
            <person name="Racz N."/>
            <person name="Riley R."/>
            <person name="Savchenko A."/>
            <person name="Shiryaev A."/>
            <person name="Soop K."/>
            <person name="Spirin V."/>
            <person name="Szebenyi C."/>
            <person name="Tomsovsky M."/>
            <person name="Tulloss R.E."/>
            <person name="Uehling J."/>
            <person name="Grigoriev I.V."/>
            <person name="Vagvolgyi C."/>
            <person name="Papp T."/>
            <person name="Martin F.M."/>
            <person name="Miettinen O."/>
            <person name="Hibbett D.S."/>
            <person name="Nagy L.G."/>
        </authorList>
    </citation>
    <scope>NUCLEOTIDE SEQUENCE [LARGE SCALE GENOMIC DNA]</scope>
    <source>
        <strain evidence="10 11">CBS 166.37</strain>
    </source>
</reference>
<evidence type="ECO:0000256" key="2">
    <source>
        <dbReference type="ARBA" id="ARBA00022473"/>
    </source>
</evidence>
<feature type="DNA-binding region" description="Homeobox" evidence="6">
    <location>
        <begin position="59"/>
        <end position="118"/>
    </location>
</feature>
<evidence type="ECO:0000256" key="6">
    <source>
        <dbReference type="PROSITE-ProRule" id="PRU00108"/>
    </source>
</evidence>
<dbReference type="PROSITE" id="PS00027">
    <property type="entry name" value="HOMEOBOX_1"/>
    <property type="match status" value="1"/>
</dbReference>
<dbReference type="Pfam" id="PF00046">
    <property type="entry name" value="Homeodomain"/>
    <property type="match status" value="1"/>
</dbReference>